<dbReference type="EMBL" id="GDKF01006095">
    <property type="protein sequence ID" value="JAT72527.1"/>
    <property type="molecule type" value="Transcribed_RNA"/>
</dbReference>
<evidence type="ECO:0000313" key="6">
    <source>
        <dbReference type="EMBL" id="KFM29062.1"/>
    </source>
</evidence>
<dbReference type="GO" id="GO:0007064">
    <property type="term" value="P:mitotic sister chromatid cohesion"/>
    <property type="evidence" value="ECO:0007669"/>
    <property type="project" value="TreeGrafter"/>
</dbReference>
<dbReference type="GeneID" id="23617972"/>
<accession>A0A087STK8</accession>
<reference evidence="6 8" key="1">
    <citation type="journal article" date="2014" name="BMC Genomics">
        <title>Oil accumulation mechanisms of the oleaginous microalga Chlorella protothecoides revealed through its genome, transcriptomes, and proteomes.</title>
        <authorList>
            <person name="Gao C."/>
            <person name="Wang Y."/>
            <person name="Shen Y."/>
            <person name="Yan D."/>
            <person name="He X."/>
            <person name="Dai J."/>
            <person name="Wu Q."/>
        </authorList>
    </citation>
    <scope>NUCLEOTIDE SEQUENCE [LARGE SCALE GENOMIC DNA]</scope>
    <source>
        <strain evidence="6 8">0710</strain>
    </source>
</reference>
<dbReference type="Gene3D" id="3.40.630.30">
    <property type="match status" value="1"/>
</dbReference>
<dbReference type="OrthoDB" id="47374at2759"/>
<dbReference type="GO" id="GO:0031415">
    <property type="term" value="C:NatA complex"/>
    <property type="evidence" value="ECO:0007669"/>
    <property type="project" value="TreeGrafter"/>
</dbReference>
<dbReference type="AlphaFoldDB" id="A0A087STK8"/>
<dbReference type="InterPro" id="IPR016181">
    <property type="entry name" value="Acyl_CoA_acyltransferase"/>
</dbReference>
<evidence type="ECO:0000259" key="3">
    <source>
        <dbReference type="PROSITE" id="PS51186"/>
    </source>
</evidence>
<evidence type="ECO:0000313" key="9">
    <source>
        <dbReference type="Proteomes" id="UP000279271"/>
    </source>
</evidence>
<dbReference type="InterPro" id="IPR051556">
    <property type="entry name" value="N-term/lysine_N-AcTrnsfr"/>
</dbReference>
<dbReference type="PANTHER" id="PTHR42919">
    <property type="entry name" value="N-ALPHA-ACETYLTRANSFERASE"/>
    <property type="match status" value="1"/>
</dbReference>
<sequence length="162" mass="17708">MSTPGQVLDVRFDTVRKETIEQLRTLNRVIFPLNYSDRVYADILACGPVSQLAFDRDGELVGAIACRLENTPEGPVLYILTLGVLAPYRRLGVGARLLGNVLGIVTRDLPEVVAAVLHVQVGNGAALDLYRRAGFSVGPVVPGYYPRLNPPDAVLLRKQLRD</sequence>
<dbReference type="KEGG" id="apro:F751_6581"/>
<dbReference type="eggNOG" id="KOG3138">
    <property type="taxonomic scope" value="Eukaryota"/>
</dbReference>
<evidence type="ECO:0000256" key="2">
    <source>
        <dbReference type="ARBA" id="ARBA00023315"/>
    </source>
</evidence>
<dbReference type="RefSeq" id="XP_011402111.1">
    <property type="nucleotide sequence ID" value="XM_011403809.1"/>
</dbReference>
<dbReference type="EMBL" id="KL662185">
    <property type="protein sequence ID" value="KFM29062.1"/>
    <property type="molecule type" value="Genomic_DNA"/>
</dbReference>
<dbReference type="InterPro" id="IPR000182">
    <property type="entry name" value="GNAT_dom"/>
</dbReference>
<dbReference type="Pfam" id="PF00583">
    <property type="entry name" value="Acetyltransf_1"/>
    <property type="match status" value="1"/>
</dbReference>
<reference evidence="9" key="3">
    <citation type="journal article" date="2018" name="Algal Res.">
        <title>Characterization of plant carbon substrate utilization by Auxenochlorella protothecoides.</title>
        <authorList>
            <person name="Vogler B.W."/>
            <person name="Starkenburg S.R."/>
            <person name="Sudasinghe N."/>
            <person name="Schambach J.Y."/>
            <person name="Rollin J.A."/>
            <person name="Pattathil S."/>
            <person name="Barry A.N."/>
        </authorList>
    </citation>
    <scope>NUCLEOTIDE SEQUENCE [LARGE SCALE GENOMIC DNA]</scope>
    <source>
        <strain evidence="9">UTEX 25</strain>
    </source>
</reference>
<dbReference type="Proteomes" id="UP000028924">
    <property type="component" value="Unassembled WGS sequence"/>
</dbReference>
<dbReference type="Proteomes" id="UP000279271">
    <property type="component" value="Unassembled WGS sequence"/>
</dbReference>
<name>A0A087STK8_AUXPR</name>
<reference evidence="7" key="4">
    <citation type="submission" date="2018-10" db="EMBL/GenBank/DDBJ databases">
        <authorList>
            <person name="Hovde B."/>
            <person name="Zhang X."/>
        </authorList>
    </citation>
    <scope>NUCLEOTIDE SEQUENCE [LARGE SCALE GENOMIC DNA]</scope>
    <source>
        <strain evidence="7">UTEX 25</strain>
    </source>
</reference>
<evidence type="ECO:0000313" key="4">
    <source>
        <dbReference type="EMBL" id="JAT68520.1"/>
    </source>
</evidence>
<evidence type="ECO:0000313" key="5">
    <source>
        <dbReference type="EMBL" id="JAT72527.1"/>
    </source>
</evidence>
<reference evidence="4" key="2">
    <citation type="submission" date="2015-08" db="EMBL/GenBank/DDBJ databases">
        <authorList>
            <person name="Babu N.S."/>
            <person name="Beckwith C.J."/>
            <person name="Beseler K.G."/>
            <person name="Brison A."/>
            <person name="Carone J.V."/>
            <person name="Caskin T.P."/>
            <person name="Diamond M."/>
            <person name="Durham M.E."/>
            <person name="Foxe J.M."/>
            <person name="Go M."/>
            <person name="Henderson B.A."/>
            <person name="Jones I.B."/>
            <person name="McGettigan J.A."/>
            <person name="Micheletti S.J."/>
            <person name="Nasrallah M.E."/>
            <person name="Ortiz D."/>
            <person name="Piller C.R."/>
            <person name="Privatt S.R."/>
            <person name="Schneider S.L."/>
            <person name="Sharp S."/>
            <person name="Smith T.C."/>
            <person name="Stanton J.D."/>
            <person name="Ullery H.E."/>
            <person name="Wilson R.J."/>
            <person name="Serrano M.G."/>
            <person name="Buck G."/>
            <person name="Lee V."/>
            <person name="Wang Y."/>
            <person name="Carvalho R."/>
            <person name="Voegtly L."/>
            <person name="Shi R."/>
            <person name="Duckworth R."/>
            <person name="Johnson A."/>
            <person name="Loviza R."/>
            <person name="Walstead R."/>
            <person name="Shah Z."/>
            <person name="Kiflezghi M."/>
            <person name="Wade K."/>
            <person name="Ball S.L."/>
            <person name="Bradley K.W."/>
            <person name="Asai D.J."/>
            <person name="Bowman C.A."/>
            <person name="Russell D.A."/>
            <person name="Pope W.H."/>
            <person name="Jacobs-Sera D."/>
            <person name="Hendrix R.W."/>
            <person name="Hatfull G.F."/>
        </authorList>
    </citation>
    <scope>NUCLEOTIDE SEQUENCE</scope>
</reference>
<dbReference type="CDD" id="cd04301">
    <property type="entry name" value="NAT_SF"/>
    <property type="match status" value="1"/>
</dbReference>
<reference evidence="7" key="5">
    <citation type="submission" date="2018-11" db="EMBL/GenBank/DDBJ databases">
        <title>Characterization of plant carbon substrate utilization by Auxenochlorella protothecoides.</title>
        <authorList>
            <person name="Vogler B.W."/>
            <person name="Starkenburg S.R."/>
            <person name="Sudasinghe N."/>
            <person name="Schambach J.Y."/>
            <person name="Rollin J.A."/>
            <person name="Pattathil S."/>
            <person name="Barry A.N."/>
        </authorList>
    </citation>
    <scope>NUCLEOTIDE SEQUENCE [LARGE SCALE GENOMIC DNA]</scope>
    <source>
        <strain evidence="7">UTEX 25</strain>
    </source>
</reference>
<dbReference type="PROSITE" id="PS51186">
    <property type="entry name" value="GNAT"/>
    <property type="match status" value="1"/>
</dbReference>
<dbReference type="GO" id="GO:0008080">
    <property type="term" value="F:N-acetyltransferase activity"/>
    <property type="evidence" value="ECO:0007669"/>
    <property type="project" value="TreeGrafter"/>
</dbReference>
<dbReference type="EMBL" id="QOKY01000172">
    <property type="protein sequence ID" value="RMZ54757.1"/>
    <property type="molecule type" value="Genomic_DNA"/>
</dbReference>
<proteinExistence type="predicted"/>
<dbReference type="SUPFAM" id="SSF55729">
    <property type="entry name" value="Acyl-CoA N-acyltransferases (Nat)"/>
    <property type="match status" value="1"/>
</dbReference>
<keyword evidence="2" id="KW-0012">Acyltransferase</keyword>
<gene>
    <name evidence="7" type="ORF">APUTEX25_000274</name>
    <name evidence="6" type="ORF">F751_6581</name>
    <name evidence="4" type="ORF">g.1920</name>
    <name evidence="5" type="ORF">g.1921</name>
</gene>
<evidence type="ECO:0000313" key="8">
    <source>
        <dbReference type="Proteomes" id="UP000028924"/>
    </source>
</evidence>
<dbReference type="PANTHER" id="PTHR42919:SF8">
    <property type="entry name" value="N-ALPHA-ACETYLTRANSFERASE 50"/>
    <property type="match status" value="1"/>
</dbReference>
<keyword evidence="8" id="KW-1185">Reference proteome</keyword>
<feature type="domain" description="N-acetyltransferase" evidence="3">
    <location>
        <begin position="10"/>
        <end position="161"/>
    </location>
</feature>
<dbReference type="EMBL" id="GDKF01010102">
    <property type="protein sequence ID" value="JAT68520.1"/>
    <property type="molecule type" value="Transcribed_RNA"/>
</dbReference>
<dbReference type="STRING" id="3075.A0A087STK8"/>
<protein>
    <submittedName>
        <fullName evidence="6">N-alpha-acetyltransferase 50</fullName>
    </submittedName>
</protein>
<keyword evidence="1 6" id="KW-0808">Transferase</keyword>
<organism evidence="6 8">
    <name type="scientific">Auxenochlorella protothecoides</name>
    <name type="common">Green microalga</name>
    <name type="synonym">Chlorella protothecoides</name>
    <dbReference type="NCBI Taxonomy" id="3075"/>
    <lineage>
        <taxon>Eukaryota</taxon>
        <taxon>Viridiplantae</taxon>
        <taxon>Chlorophyta</taxon>
        <taxon>core chlorophytes</taxon>
        <taxon>Trebouxiophyceae</taxon>
        <taxon>Chlorellales</taxon>
        <taxon>Chlorellaceae</taxon>
        <taxon>Auxenochlorella</taxon>
    </lineage>
</organism>
<evidence type="ECO:0000256" key="1">
    <source>
        <dbReference type="ARBA" id="ARBA00022679"/>
    </source>
</evidence>
<evidence type="ECO:0000313" key="7">
    <source>
        <dbReference type="EMBL" id="RMZ54757.1"/>
    </source>
</evidence>